<dbReference type="EMBL" id="AAKNCD010000003">
    <property type="protein sequence ID" value="ECT5381829.1"/>
    <property type="molecule type" value="Genomic_DNA"/>
</dbReference>
<dbReference type="EMBL" id="AAHOXZ010000018">
    <property type="protein sequence ID" value="EBY7488915.1"/>
    <property type="molecule type" value="Genomic_DNA"/>
</dbReference>
<dbReference type="EMBL" id="AAHFIG010000024">
    <property type="protein sequence ID" value="EBV4687435.1"/>
    <property type="molecule type" value="Genomic_DNA"/>
</dbReference>
<reference evidence="3" key="5">
    <citation type="submission" date="2018-09" db="EMBL/GenBank/DDBJ databases">
        <authorList>
            <person name="Ashton P.M."/>
            <person name="Dallman T."/>
            <person name="Nair S."/>
            <person name="De Pinna E."/>
            <person name="Peters T."/>
            <person name="Grant K."/>
        </authorList>
    </citation>
    <scope>NUCLEOTIDE SEQUENCE</scope>
    <source>
        <strain evidence="1">279524</strain>
        <strain evidence="3">568410</strain>
        <strain evidence="2">65444</strain>
    </source>
</reference>
<reference evidence="5" key="4">
    <citation type="submission" date="2018-07" db="EMBL/GenBank/DDBJ databases">
        <authorList>
            <consortium name="PulseNet: The National Subtyping Network for Foodborne Disease Surveillance"/>
            <person name="Tarr C.L."/>
            <person name="Trees E."/>
            <person name="Katz L.S."/>
            <person name="Carleton-Romer H.A."/>
            <person name="Stroika S."/>
            <person name="Kucerova Z."/>
            <person name="Roache K.F."/>
            <person name="Sabol A.L."/>
            <person name="Besser J."/>
            <person name="Gerner-Smidt P."/>
        </authorList>
    </citation>
    <scope>NUCLEOTIDE SEQUENCE</scope>
    <source>
        <strain evidence="5">PNUSAS027925</strain>
    </source>
</reference>
<gene>
    <name evidence="4" type="ORF">AY458_03795</name>
    <name evidence="5" type="ORF">CUW36_22550</name>
    <name evidence="3" type="ORF">D6J52_17895</name>
    <name evidence="1" type="ORF">DOW12_18805</name>
    <name evidence="6" type="ORF">G3976_004407</name>
    <name evidence="7" type="ORF">G9339_004245</name>
    <name evidence="2" type="ORF">YU42_15375</name>
</gene>
<dbReference type="EMBL" id="DAAWGR010000020">
    <property type="protein sequence ID" value="HAF7816082.1"/>
    <property type="molecule type" value="Genomic_DNA"/>
</dbReference>
<name>A0A3V8Z6W4_SALON</name>
<dbReference type="AlphaFoldDB" id="A0A3V8Z6W4"/>
<evidence type="ECO:0000313" key="3">
    <source>
        <dbReference type="EMBL" id="EBY7488915.1"/>
    </source>
</evidence>
<evidence type="ECO:0000313" key="7">
    <source>
        <dbReference type="EMBL" id="HAF7816082.1"/>
    </source>
</evidence>
<protein>
    <submittedName>
        <fullName evidence="6">Uncharacterized protein</fullName>
    </submittedName>
</protein>
<dbReference type="RefSeq" id="WP_023215379.1">
    <property type="nucleotide sequence ID" value="NZ_AP026680.1"/>
</dbReference>
<dbReference type="EMBL" id="DAARRH010000019">
    <property type="protein sequence ID" value="HAE3617318.1"/>
    <property type="molecule type" value="Genomic_DNA"/>
</dbReference>
<dbReference type="EMBL" id="AAHGCE010000014">
    <property type="protein sequence ID" value="EBV7081219.1"/>
    <property type="molecule type" value="Genomic_DNA"/>
</dbReference>
<reference evidence="6" key="1">
    <citation type="journal article" date="2018" name="Genome Biol.">
        <title>SKESA: strategic k-mer extension for scrupulous assemblies.</title>
        <authorList>
            <person name="Souvorov A."/>
            <person name="Agarwala R."/>
            <person name="Lipman D.J."/>
        </authorList>
    </citation>
    <scope>NUCLEOTIDE SEQUENCE</scope>
    <source>
        <strain evidence="6">13-5628</strain>
        <strain evidence="7">13-5707</strain>
    </source>
</reference>
<evidence type="ECO:0000313" key="2">
    <source>
        <dbReference type="EMBL" id="EBV7081219.1"/>
    </source>
</evidence>
<reference evidence="4" key="2">
    <citation type="submission" date="2018-07" db="EMBL/GenBank/DDBJ databases">
        <authorList>
            <consortium name="NARMS: The National Antimicrobial Resistance Monitoring System"/>
        </authorList>
    </citation>
    <scope>NUCLEOTIDE SEQUENCE</scope>
    <source>
        <strain evidence="4">FSIS1605669</strain>
    </source>
</reference>
<evidence type="ECO:0000313" key="1">
    <source>
        <dbReference type="EMBL" id="EBV4687435.1"/>
    </source>
</evidence>
<evidence type="ECO:0000313" key="4">
    <source>
        <dbReference type="EMBL" id="ECT5381829.1"/>
    </source>
</evidence>
<evidence type="ECO:0000313" key="5">
    <source>
        <dbReference type="EMBL" id="ECV4104962.1"/>
    </source>
</evidence>
<evidence type="ECO:0000313" key="6">
    <source>
        <dbReference type="EMBL" id="HAE3617318.1"/>
    </source>
</evidence>
<comment type="caution">
    <text evidence="6">The sequence shown here is derived from an EMBL/GenBank/DDBJ whole genome shotgun (WGS) entry which is preliminary data.</text>
</comment>
<proteinExistence type="predicted"/>
<reference evidence="6" key="3">
    <citation type="submission" date="2018-07" db="EMBL/GenBank/DDBJ databases">
        <authorList>
            <consortium name="NCBI Pathogen Detection Project"/>
        </authorList>
    </citation>
    <scope>NUCLEOTIDE SEQUENCE</scope>
    <source>
        <strain evidence="6">13-5628</strain>
        <strain evidence="7">13-5707</strain>
    </source>
</reference>
<sequence>MFYLICMVFMVIFFIACMLSVIYASEIYQWQHYNSYKFKQWLKSGSIKKDAHEEKIKKEVKKMTIDYILKLLKKYNIDFDANEFVKASFNIKMKYYKLILNEKERLKENKILDEAVKQKIKIETDTFDAEKFQKEADERYKLFMERRNLSNREK</sequence>
<dbReference type="EMBL" id="AAKTIX010000016">
    <property type="protein sequence ID" value="ECV4104962.1"/>
    <property type="molecule type" value="Genomic_DNA"/>
</dbReference>
<accession>A0A3V8Z6W4</accession>
<organism evidence="6">
    <name type="scientific">Salmonella oranienberg</name>
    <dbReference type="NCBI Taxonomy" id="28147"/>
    <lineage>
        <taxon>Bacteria</taxon>
        <taxon>Pseudomonadati</taxon>
        <taxon>Pseudomonadota</taxon>
        <taxon>Gammaproteobacteria</taxon>
        <taxon>Enterobacterales</taxon>
        <taxon>Enterobacteriaceae</taxon>
        <taxon>Salmonella</taxon>
    </lineage>
</organism>